<evidence type="ECO:0000256" key="1">
    <source>
        <dbReference type="SAM" id="Coils"/>
    </source>
</evidence>
<gene>
    <name evidence="3" type="ORF">PC_RS01955</name>
</gene>
<sequence length="840" mass="95890">MPSPLTSFENFSLTAQTTAYLYSLNQESYLKAFGAKLVSPVAIISASAVDVIVHATGFASKLILGGLTLPWNFVVTPFSASLSTSRSSGLASSLIHLNRLVESIFTAAILPFIYLINAESAYQFVRSRLENLSEKQNSTLKNEISSLKNQISKQQQELNQKRVDLEAARRDLGSLTPNLNALQKDIRSLEEKKSQDEQALQQANQALQNLQREKASREAQAGDLELEKTTLLSKIAEIEASLKKALEQVEQERKDNASKENTIVALQGQLTELNKQLSTLNRNHLKNEDEQALQQANQALQNLQREKASREAQAEELELEKTTLLSKIAEIEASLKKALEQAEQERKDNASKENTIVDLQGQLTELNKQLSTLNRNHQEHLDQEKEDLKNQLESLKRQLNEERQATLWANNKVIEAEKKIEEEKNRLTKFSADMLEMLKGKRLVNQNLIESKKELEQQIQSIKTELAAAEEQKQVLSLQVETSKMDANQLQEKINSLENEKQELLNRIKVLEETIAKEGESKNALEQIESAVSNMETVAEISILNVLARSATFESSAQNDRAFTISTLENGELSNDNGNRANLLEQIRGCYKKLKSTSTTVDRVKSGDFELRPKHKSSLDKYMGPALHELIVEIEELIEALEWGKFEPVKKNSMMRSMIEETPDVENEIEPFKNYLEFFLKKLKEKHRENSKGKADGRRSIEEHLAKVREIDRAQAEERIEKLRKELVKQISFKISGQETTNIDSFFDKLSPFTLISIQREFVEENKEFSKPQYQTWGGPFKDFEEFKTNYRDFVKLLDEMSLIKNEFDKGLFKRLSYIVKLISEITSRGKKPFKEFELS</sequence>
<evidence type="ECO:0000313" key="3">
    <source>
        <dbReference type="EMBL" id="CAF23123.1"/>
    </source>
</evidence>
<dbReference type="RefSeq" id="WP_011174949.1">
    <property type="nucleotide sequence ID" value="NC_005861.2"/>
</dbReference>
<dbReference type="STRING" id="264201.pc0399"/>
<dbReference type="SMR" id="Q6ME76"/>
<keyword evidence="1" id="KW-0175">Coiled coil</keyword>
<accession>Q6ME76</accession>
<reference evidence="3 4" key="1">
    <citation type="journal article" date="2004" name="Science">
        <title>Illuminating the evolutionary history of chlamydiae.</title>
        <authorList>
            <person name="Horn M."/>
            <person name="Collingro A."/>
            <person name="Schmitz-Esser S."/>
            <person name="Beier C.L."/>
            <person name="Purkhold U."/>
            <person name="Fartmann B."/>
            <person name="Brandt P."/>
            <person name="Nyakatura G.J."/>
            <person name="Droege M."/>
            <person name="Frishman D."/>
            <person name="Rattei T."/>
            <person name="Mewes H."/>
            <person name="Wagner M."/>
        </authorList>
    </citation>
    <scope>NUCLEOTIDE SEQUENCE [LARGE SCALE GENOMIC DNA]</scope>
    <source>
        <strain evidence="3 4">UWE25</strain>
    </source>
</reference>
<protein>
    <recommendedName>
        <fullName evidence="2">WH2 domain-containing protein</fullName>
    </recommendedName>
</protein>
<organism evidence="3 4">
    <name type="scientific">Protochlamydia amoebophila (strain UWE25)</name>
    <dbReference type="NCBI Taxonomy" id="264201"/>
    <lineage>
        <taxon>Bacteria</taxon>
        <taxon>Pseudomonadati</taxon>
        <taxon>Chlamydiota</taxon>
        <taxon>Chlamydiia</taxon>
        <taxon>Parachlamydiales</taxon>
        <taxon>Parachlamydiaceae</taxon>
        <taxon>Candidatus Protochlamydia</taxon>
    </lineage>
</organism>
<dbReference type="HOGENOM" id="CLU_338541_0_0_0"/>
<name>Q6ME76_PARUW</name>
<dbReference type="Gene3D" id="1.10.287.1490">
    <property type="match status" value="1"/>
</dbReference>
<dbReference type="InterPro" id="IPR003124">
    <property type="entry name" value="WH2_dom"/>
</dbReference>
<keyword evidence="4" id="KW-1185">Reference proteome</keyword>
<dbReference type="AlphaFoldDB" id="Q6ME76"/>
<dbReference type="GO" id="GO:0003779">
    <property type="term" value="F:actin binding"/>
    <property type="evidence" value="ECO:0007669"/>
    <property type="project" value="InterPro"/>
</dbReference>
<dbReference type="KEGG" id="pcu:PC_RS01955"/>
<dbReference type="PROSITE" id="PS51082">
    <property type="entry name" value="WH2"/>
    <property type="match status" value="1"/>
</dbReference>
<dbReference type="EMBL" id="BX908798">
    <property type="protein sequence ID" value="CAF23123.1"/>
    <property type="molecule type" value="Genomic_DNA"/>
</dbReference>
<evidence type="ECO:0000313" key="4">
    <source>
        <dbReference type="Proteomes" id="UP000000529"/>
    </source>
</evidence>
<dbReference type="eggNOG" id="COG1196">
    <property type="taxonomic scope" value="Bacteria"/>
</dbReference>
<evidence type="ECO:0000259" key="2">
    <source>
        <dbReference type="PROSITE" id="PS51082"/>
    </source>
</evidence>
<dbReference type="Proteomes" id="UP000000529">
    <property type="component" value="Chromosome"/>
</dbReference>
<proteinExistence type="predicted"/>
<feature type="coiled-coil region" evidence="1">
    <location>
        <begin position="115"/>
        <end position="521"/>
    </location>
</feature>
<feature type="domain" description="WH2" evidence="2">
    <location>
        <begin position="579"/>
        <end position="597"/>
    </location>
</feature>